<evidence type="ECO:0000313" key="2">
    <source>
        <dbReference type="Proteomes" id="UP000008206"/>
    </source>
</evidence>
<dbReference type="OrthoDB" id="467577at2"/>
<keyword evidence="1" id="KW-0614">Plasmid</keyword>
<dbReference type="RefSeq" id="WP_013325733.1">
    <property type="nucleotide sequence ID" value="NC_014502.1"/>
</dbReference>
<name>E0UNT0_GLOV7</name>
<organism evidence="1 2">
    <name type="scientific">Gloeothece verrucosa (strain PCC 7822)</name>
    <name type="common">Cyanothece sp. (strain PCC 7822)</name>
    <dbReference type="NCBI Taxonomy" id="497965"/>
    <lineage>
        <taxon>Bacteria</taxon>
        <taxon>Bacillati</taxon>
        <taxon>Cyanobacteriota</taxon>
        <taxon>Cyanophyceae</taxon>
        <taxon>Oscillatoriophycideae</taxon>
        <taxon>Chroococcales</taxon>
        <taxon>Aphanothecaceae</taxon>
        <taxon>Gloeothece</taxon>
        <taxon>Gloeothece verrucosa</taxon>
    </lineage>
</organism>
<dbReference type="HOGENOM" id="CLU_2301155_0_0_3"/>
<geneLocation type="plasmid" evidence="1 2">
    <name>Cy782203</name>
</geneLocation>
<proteinExistence type="predicted"/>
<protein>
    <submittedName>
        <fullName evidence="1">Uncharacterized protein</fullName>
    </submittedName>
</protein>
<evidence type="ECO:0000313" key="1">
    <source>
        <dbReference type="EMBL" id="ADN18610.1"/>
    </source>
</evidence>
<sequence length="101" mass="11358">MISEKIKQELQSAKQKKLDPLPADLEIETLEFFDQFGIMGGYTPLGSFELERSTNSTLEFIAVYVNGLLAYFLDKPGTNETVLFDRLQNLKNRGILDLIGG</sequence>
<dbReference type="Proteomes" id="UP000008206">
    <property type="component" value="Plasmid Cy782203"/>
</dbReference>
<accession>E0UNT0</accession>
<dbReference type="AlphaFoldDB" id="E0UNT0"/>
<dbReference type="KEGG" id="cyj:Cyan7822_6972"/>
<dbReference type="EMBL" id="CP002201">
    <property type="protein sequence ID" value="ADN18610.1"/>
    <property type="molecule type" value="Genomic_DNA"/>
</dbReference>
<reference evidence="2" key="1">
    <citation type="journal article" date="2011" name="MBio">
        <title>Novel metabolic attributes of the genus Cyanothece, comprising a group of unicellular nitrogen-fixing Cyanobacteria.</title>
        <authorList>
            <person name="Bandyopadhyay A."/>
            <person name="Elvitigala T."/>
            <person name="Welsh E."/>
            <person name="Stockel J."/>
            <person name="Liberton M."/>
            <person name="Min H."/>
            <person name="Sherman L.A."/>
            <person name="Pakrasi H.B."/>
        </authorList>
    </citation>
    <scope>NUCLEOTIDE SEQUENCE [LARGE SCALE GENOMIC DNA]</scope>
    <source>
        <strain evidence="2">PCC 7822</strain>
        <plasmid evidence="2">Cy782203</plasmid>
    </source>
</reference>
<keyword evidence="2" id="KW-1185">Reference proteome</keyword>
<gene>
    <name evidence="1" type="ordered locus">Cyan7822_6972</name>
</gene>